<evidence type="ECO:0000256" key="1">
    <source>
        <dbReference type="SAM" id="MobiDB-lite"/>
    </source>
</evidence>
<comment type="caution">
    <text evidence="2">The sequence shown here is derived from an EMBL/GenBank/DDBJ whole genome shotgun (WGS) entry which is preliminary data.</text>
</comment>
<name>A0A918Z6K7_9GAMM</name>
<evidence type="ECO:0000313" key="3">
    <source>
        <dbReference type="Proteomes" id="UP000636453"/>
    </source>
</evidence>
<keyword evidence="3" id="KW-1185">Reference proteome</keyword>
<reference evidence="2" key="1">
    <citation type="journal article" date="2014" name="Int. J. Syst. Evol. Microbiol.">
        <title>Complete genome sequence of Corynebacterium casei LMG S-19264T (=DSM 44701T), isolated from a smear-ripened cheese.</title>
        <authorList>
            <consortium name="US DOE Joint Genome Institute (JGI-PGF)"/>
            <person name="Walter F."/>
            <person name="Albersmeier A."/>
            <person name="Kalinowski J."/>
            <person name="Ruckert C."/>
        </authorList>
    </citation>
    <scope>NUCLEOTIDE SEQUENCE</scope>
    <source>
        <strain evidence="2">KCTC 32020</strain>
    </source>
</reference>
<dbReference type="OrthoDB" id="9799211at2"/>
<gene>
    <name evidence="2" type="ORF">GCM10007167_21280</name>
</gene>
<feature type="region of interest" description="Disordered" evidence="1">
    <location>
        <begin position="46"/>
        <end position="65"/>
    </location>
</feature>
<dbReference type="Proteomes" id="UP000636453">
    <property type="component" value="Unassembled WGS sequence"/>
</dbReference>
<accession>A0A918Z6K7</accession>
<dbReference type="AlphaFoldDB" id="A0A918Z6K7"/>
<evidence type="ECO:0000313" key="2">
    <source>
        <dbReference type="EMBL" id="GHE38925.1"/>
    </source>
</evidence>
<protein>
    <recommendedName>
        <fullName evidence="4">DUF3800 domain-containing protein</fullName>
    </recommendedName>
</protein>
<dbReference type="EMBL" id="BNCF01000012">
    <property type="protein sequence ID" value="GHE38925.1"/>
    <property type="molecule type" value="Genomic_DNA"/>
</dbReference>
<proteinExistence type="predicted"/>
<reference evidence="2" key="2">
    <citation type="submission" date="2020-09" db="EMBL/GenBank/DDBJ databases">
        <authorList>
            <person name="Sun Q."/>
            <person name="Kim S."/>
        </authorList>
    </citation>
    <scope>NUCLEOTIDE SEQUENCE</scope>
    <source>
        <strain evidence="2">KCTC 32020</strain>
    </source>
</reference>
<organism evidence="2 3">
    <name type="scientific">Vulcaniibacterium thermophilum</name>
    <dbReference type="NCBI Taxonomy" id="1169913"/>
    <lineage>
        <taxon>Bacteria</taxon>
        <taxon>Pseudomonadati</taxon>
        <taxon>Pseudomonadota</taxon>
        <taxon>Gammaproteobacteria</taxon>
        <taxon>Lysobacterales</taxon>
        <taxon>Lysobacteraceae</taxon>
        <taxon>Vulcaniibacterium</taxon>
    </lineage>
</organism>
<evidence type="ECO:0008006" key="4">
    <source>
        <dbReference type="Google" id="ProtNLM"/>
    </source>
</evidence>
<sequence>MSGTFNLYCDESCHLPHDRQPLMVLGVVSCPAEKAREVAVRLREIEQAHSQRSPGKRSAPGALSG</sequence>